<gene>
    <name evidence="3" type="ORF">K460DRAFT_359920</name>
</gene>
<name>A0A9P4G706_9PLEO</name>
<evidence type="ECO:0000313" key="4">
    <source>
        <dbReference type="Proteomes" id="UP000800039"/>
    </source>
</evidence>
<dbReference type="Proteomes" id="UP000800039">
    <property type="component" value="Unassembled WGS sequence"/>
</dbReference>
<organism evidence="3 4">
    <name type="scientific">Cucurbitaria berberidis CBS 394.84</name>
    <dbReference type="NCBI Taxonomy" id="1168544"/>
    <lineage>
        <taxon>Eukaryota</taxon>
        <taxon>Fungi</taxon>
        <taxon>Dikarya</taxon>
        <taxon>Ascomycota</taxon>
        <taxon>Pezizomycotina</taxon>
        <taxon>Dothideomycetes</taxon>
        <taxon>Pleosporomycetidae</taxon>
        <taxon>Pleosporales</taxon>
        <taxon>Pleosporineae</taxon>
        <taxon>Cucurbitariaceae</taxon>
        <taxon>Cucurbitaria</taxon>
    </lineage>
</organism>
<keyword evidence="4" id="KW-1185">Reference proteome</keyword>
<feature type="chain" id="PRO_5040132267" evidence="2">
    <location>
        <begin position="21"/>
        <end position="130"/>
    </location>
</feature>
<feature type="compositionally biased region" description="Low complexity" evidence="1">
    <location>
        <begin position="75"/>
        <end position="88"/>
    </location>
</feature>
<feature type="signal peptide" evidence="2">
    <location>
        <begin position="1"/>
        <end position="20"/>
    </location>
</feature>
<reference evidence="3" key="1">
    <citation type="submission" date="2020-01" db="EMBL/GenBank/DDBJ databases">
        <authorList>
            <consortium name="DOE Joint Genome Institute"/>
            <person name="Haridas S."/>
            <person name="Albert R."/>
            <person name="Binder M."/>
            <person name="Bloem J."/>
            <person name="Labutti K."/>
            <person name="Salamov A."/>
            <person name="Andreopoulos B."/>
            <person name="Baker S.E."/>
            <person name="Barry K."/>
            <person name="Bills G."/>
            <person name="Bluhm B.H."/>
            <person name="Cannon C."/>
            <person name="Castanera R."/>
            <person name="Culley D.E."/>
            <person name="Daum C."/>
            <person name="Ezra D."/>
            <person name="Gonzalez J.B."/>
            <person name="Henrissat B."/>
            <person name="Kuo A."/>
            <person name="Liang C."/>
            <person name="Lipzen A."/>
            <person name="Lutzoni F."/>
            <person name="Magnuson J."/>
            <person name="Mondo S."/>
            <person name="Nolan M."/>
            <person name="Ohm R."/>
            <person name="Pangilinan J."/>
            <person name="Park H.-J."/>
            <person name="Ramirez L."/>
            <person name="Alfaro M."/>
            <person name="Sun H."/>
            <person name="Tritt A."/>
            <person name="Yoshinaga Y."/>
            <person name="Zwiers L.-H."/>
            <person name="Turgeon B.G."/>
            <person name="Goodwin S.B."/>
            <person name="Spatafora J.W."/>
            <person name="Crous P.W."/>
            <person name="Grigoriev I.V."/>
        </authorList>
    </citation>
    <scope>NUCLEOTIDE SEQUENCE</scope>
    <source>
        <strain evidence="3">CBS 394.84</strain>
    </source>
</reference>
<evidence type="ECO:0000313" key="3">
    <source>
        <dbReference type="EMBL" id="KAF1840213.1"/>
    </source>
</evidence>
<dbReference type="RefSeq" id="XP_040782776.1">
    <property type="nucleotide sequence ID" value="XM_040932229.1"/>
</dbReference>
<dbReference type="AlphaFoldDB" id="A0A9P4G706"/>
<proteinExistence type="predicted"/>
<dbReference type="OrthoDB" id="3695223at2759"/>
<evidence type="ECO:0000256" key="1">
    <source>
        <dbReference type="SAM" id="MobiDB-lite"/>
    </source>
</evidence>
<protein>
    <submittedName>
        <fullName evidence="3">Uncharacterized protein</fullName>
    </submittedName>
</protein>
<sequence>MRLSTFSLSAVLLAIGTASAQNATVTANSTATPTTTITVAPGCPSATPADVMVNRSAVAVPSCDAGNATKPVIVSSAGSGSNTTTPTGAGAGGASATGTGSPSQFTGAAGKVASQGAIVVIGGVIAGLML</sequence>
<dbReference type="EMBL" id="ML976620">
    <property type="protein sequence ID" value="KAF1840213.1"/>
    <property type="molecule type" value="Genomic_DNA"/>
</dbReference>
<comment type="caution">
    <text evidence="3">The sequence shown here is derived from an EMBL/GenBank/DDBJ whole genome shotgun (WGS) entry which is preliminary data.</text>
</comment>
<feature type="region of interest" description="Disordered" evidence="1">
    <location>
        <begin position="74"/>
        <end position="104"/>
    </location>
</feature>
<accession>A0A9P4G706</accession>
<evidence type="ECO:0000256" key="2">
    <source>
        <dbReference type="SAM" id="SignalP"/>
    </source>
</evidence>
<dbReference type="GeneID" id="63849480"/>
<keyword evidence="2" id="KW-0732">Signal</keyword>